<dbReference type="AlphaFoldDB" id="A0A1A8XJY7"/>
<dbReference type="Pfam" id="PF12279">
    <property type="entry name" value="DUF3619"/>
    <property type="match status" value="1"/>
</dbReference>
<dbReference type="InterPro" id="IPR022064">
    <property type="entry name" value="DUF3619"/>
</dbReference>
<accession>A0A1A8XJY7</accession>
<dbReference type="Proteomes" id="UP000199169">
    <property type="component" value="Unassembled WGS sequence"/>
</dbReference>
<dbReference type="STRING" id="1860102.ACCAA_220010"/>
<evidence type="ECO:0008006" key="4">
    <source>
        <dbReference type="Google" id="ProtNLM"/>
    </source>
</evidence>
<protein>
    <recommendedName>
        <fullName evidence="4">Transmembrane protein</fullName>
    </recommendedName>
</protein>
<feature type="transmembrane region" description="Helical" evidence="1">
    <location>
        <begin position="68"/>
        <end position="84"/>
    </location>
</feature>
<gene>
    <name evidence="2" type="ORF">ACCAA_220010</name>
</gene>
<keyword evidence="3" id="KW-1185">Reference proteome</keyword>
<dbReference type="EMBL" id="FLQX01000097">
    <property type="protein sequence ID" value="SBT05494.1"/>
    <property type="molecule type" value="Genomic_DNA"/>
</dbReference>
<name>A0A1A8XJY7_9PROT</name>
<sequence length="125" mass="13926">MNELHFAYKLRQYLNRGLLELPPTTVDRLAGARERALARQKVAEHQTVLATAGSFVQHHIDSWHLRQVLLALAVVFGVATYTYWSADQNVAEMEAIDSALLADDLPIAAYTDRGFAAWLKSSASE</sequence>
<evidence type="ECO:0000256" key="1">
    <source>
        <dbReference type="SAM" id="Phobius"/>
    </source>
</evidence>
<evidence type="ECO:0000313" key="2">
    <source>
        <dbReference type="EMBL" id="SBT05494.1"/>
    </source>
</evidence>
<reference evidence="2 3" key="1">
    <citation type="submission" date="2016-06" db="EMBL/GenBank/DDBJ databases">
        <authorList>
            <person name="Kjaerup R.B."/>
            <person name="Dalgaard T.S."/>
            <person name="Juul-Madsen H.R."/>
        </authorList>
    </citation>
    <scope>NUCLEOTIDE SEQUENCE [LARGE SCALE GENOMIC DNA]</scope>
    <source>
        <strain evidence="2">3</strain>
    </source>
</reference>
<organism evidence="2 3">
    <name type="scientific">Candidatus Accumulibacter aalborgensis</name>
    <dbReference type="NCBI Taxonomy" id="1860102"/>
    <lineage>
        <taxon>Bacteria</taxon>
        <taxon>Pseudomonadati</taxon>
        <taxon>Pseudomonadota</taxon>
        <taxon>Betaproteobacteria</taxon>
        <taxon>Candidatus Accumulibacter</taxon>
    </lineage>
</organism>
<evidence type="ECO:0000313" key="3">
    <source>
        <dbReference type="Proteomes" id="UP000199169"/>
    </source>
</evidence>
<proteinExistence type="predicted"/>
<dbReference type="RefSeq" id="WP_186406600.1">
    <property type="nucleotide sequence ID" value="NZ_FLQX01000097.1"/>
</dbReference>
<keyword evidence="1" id="KW-1133">Transmembrane helix</keyword>
<keyword evidence="1" id="KW-0472">Membrane</keyword>
<keyword evidence="1" id="KW-0812">Transmembrane</keyword>